<dbReference type="RefSeq" id="WP_277415856.1">
    <property type="nucleotide sequence ID" value="NZ_CP119083.1"/>
</dbReference>
<keyword evidence="4" id="KW-1185">Reference proteome</keyword>
<evidence type="ECO:0000256" key="1">
    <source>
        <dbReference type="SAM" id="MobiDB-lite"/>
    </source>
</evidence>
<protein>
    <submittedName>
        <fullName evidence="3">Uncharacterized protein</fullName>
    </submittedName>
</protein>
<accession>A0ABY8BBH4</accession>
<name>A0ABY8BBH4_9BURK</name>
<dbReference type="Proteomes" id="UP001216510">
    <property type="component" value="Chromosome"/>
</dbReference>
<sequence>MQKTVSIGRSRYVGALLPILGLHLLLGIALLRSGVVIDKPLSTSRLDLFFVTPLPDVPKPSPPPLARNYATTPAPPVRSSIGKSEPEMPPPVQAAPEPARIAEPETPAPAVDTAALIAMAGKLDKEVRQPGENLLSGAEGKSLRRKMDEAFAAAHLAVPLKWYEAARVELWSAENDPAKIYQVKTAFGTYCLFYADRLKNPDASPQPRMSACPKRF</sequence>
<feature type="transmembrane region" description="Helical" evidence="2">
    <location>
        <begin position="12"/>
        <end position="31"/>
    </location>
</feature>
<evidence type="ECO:0000313" key="4">
    <source>
        <dbReference type="Proteomes" id="UP001216510"/>
    </source>
</evidence>
<dbReference type="EMBL" id="CP119083">
    <property type="protein sequence ID" value="WEF33145.1"/>
    <property type="molecule type" value="Genomic_DNA"/>
</dbReference>
<gene>
    <name evidence="3" type="ORF">PX653_27785</name>
</gene>
<proteinExistence type="predicted"/>
<keyword evidence="2" id="KW-0472">Membrane</keyword>
<keyword evidence="2" id="KW-1133">Transmembrane helix</keyword>
<feature type="region of interest" description="Disordered" evidence="1">
    <location>
        <begin position="60"/>
        <end position="95"/>
    </location>
</feature>
<evidence type="ECO:0000256" key="2">
    <source>
        <dbReference type="SAM" id="Phobius"/>
    </source>
</evidence>
<reference evidence="3 4" key="1">
    <citation type="submission" date="2023-02" db="EMBL/GenBank/DDBJ databases">
        <title>Gemone sequence of Telluria chitinolytica ACM 3522T.</title>
        <authorList>
            <person name="Frediansyah A."/>
            <person name="Miess H."/>
            <person name="Gross H."/>
        </authorList>
    </citation>
    <scope>NUCLEOTIDE SEQUENCE [LARGE SCALE GENOMIC DNA]</scope>
    <source>
        <strain evidence="3 4">ACM 3522</strain>
    </source>
</reference>
<evidence type="ECO:0000313" key="3">
    <source>
        <dbReference type="EMBL" id="WEF33145.1"/>
    </source>
</evidence>
<organism evidence="3 4">
    <name type="scientific">Pseudoduganella chitinolytica</name>
    <dbReference type="NCBI Taxonomy" id="34070"/>
    <lineage>
        <taxon>Bacteria</taxon>
        <taxon>Pseudomonadati</taxon>
        <taxon>Pseudomonadota</taxon>
        <taxon>Betaproteobacteria</taxon>
        <taxon>Burkholderiales</taxon>
        <taxon>Oxalobacteraceae</taxon>
        <taxon>Telluria group</taxon>
        <taxon>Pseudoduganella</taxon>
    </lineage>
</organism>
<keyword evidence="2" id="KW-0812">Transmembrane</keyword>